<reference evidence="1" key="2">
    <citation type="journal article" date="2015" name="Fish Shellfish Immunol.">
        <title>Early steps in the European eel (Anguilla anguilla)-Vibrio vulnificus interaction in the gills: Role of the RtxA13 toxin.</title>
        <authorList>
            <person name="Callol A."/>
            <person name="Pajuelo D."/>
            <person name="Ebbesson L."/>
            <person name="Teles M."/>
            <person name="MacKenzie S."/>
            <person name="Amaro C."/>
        </authorList>
    </citation>
    <scope>NUCLEOTIDE SEQUENCE</scope>
</reference>
<proteinExistence type="predicted"/>
<accession>A0A0E9PDR6</accession>
<dbReference type="EMBL" id="GBXM01105831">
    <property type="protein sequence ID" value="JAH02746.1"/>
    <property type="molecule type" value="Transcribed_RNA"/>
</dbReference>
<organism evidence="1">
    <name type="scientific">Anguilla anguilla</name>
    <name type="common">European freshwater eel</name>
    <name type="synonym">Muraena anguilla</name>
    <dbReference type="NCBI Taxonomy" id="7936"/>
    <lineage>
        <taxon>Eukaryota</taxon>
        <taxon>Metazoa</taxon>
        <taxon>Chordata</taxon>
        <taxon>Craniata</taxon>
        <taxon>Vertebrata</taxon>
        <taxon>Euteleostomi</taxon>
        <taxon>Actinopterygii</taxon>
        <taxon>Neopterygii</taxon>
        <taxon>Teleostei</taxon>
        <taxon>Anguilliformes</taxon>
        <taxon>Anguillidae</taxon>
        <taxon>Anguilla</taxon>
    </lineage>
</organism>
<protein>
    <submittedName>
        <fullName evidence="1">Uncharacterized protein</fullName>
    </submittedName>
</protein>
<name>A0A0E9PDR6_ANGAN</name>
<sequence>MHSLEAPPVHMLRHDKAYITYLRLLIQLNKKNV</sequence>
<dbReference type="AlphaFoldDB" id="A0A0E9PDR6"/>
<evidence type="ECO:0000313" key="1">
    <source>
        <dbReference type="EMBL" id="JAH02746.1"/>
    </source>
</evidence>
<reference evidence="1" key="1">
    <citation type="submission" date="2014-11" db="EMBL/GenBank/DDBJ databases">
        <authorList>
            <person name="Amaro Gonzalez C."/>
        </authorList>
    </citation>
    <scope>NUCLEOTIDE SEQUENCE</scope>
</reference>